<sequence length="145" mass="15422">MKKKTKNIVVYSAILIVVLVVGYLLFSNKSIQTMPSGLQITDEVVGTGDTAQNGQIVTVNYTGTLANGTKFDSSFDHGQPFSFPLGAGQVIKGWDEGILGMKVGGKRKLVIPPELAYGSQNVGNGLIPPNSTLIFEVELLGVQPQ</sequence>
<dbReference type="PANTHER" id="PTHR43811">
    <property type="entry name" value="FKBP-TYPE PEPTIDYL-PROLYL CIS-TRANS ISOMERASE FKPA"/>
    <property type="match status" value="1"/>
</dbReference>
<keyword evidence="3 5" id="KW-0697">Rotamase</keyword>
<keyword evidence="7" id="KW-0812">Transmembrane</keyword>
<keyword evidence="4 5" id="KW-0413">Isomerase</keyword>
<feature type="domain" description="PPIase FKBP-type" evidence="8">
    <location>
        <begin position="54"/>
        <end position="143"/>
    </location>
</feature>
<evidence type="ECO:0000256" key="6">
    <source>
        <dbReference type="RuleBase" id="RU003915"/>
    </source>
</evidence>
<organism evidence="9 10">
    <name type="scientific">Candidatus Jorgensenbacteria bacterium GW2011_GWA1_48_11</name>
    <dbReference type="NCBI Taxonomy" id="1618660"/>
    <lineage>
        <taxon>Bacteria</taxon>
        <taxon>Candidatus Joergenseniibacteriota</taxon>
    </lineage>
</organism>
<reference evidence="9 10" key="1">
    <citation type="journal article" date="2015" name="Nature">
        <title>rRNA introns, odd ribosomes, and small enigmatic genomes across a large radiation of phyla.</title>
        <authorList>
            <person name="Brown C.T."/>
            <person name="Hug L.A."/>
            <person name="Thomas B.C."/>
            <person name="Sharon I."/>
            <person name="Castelle C.J."/>
            <person name="Singh A."/>
            <person name="Wilkins M.J."/>
            <person name="Williams K.H."/>
            <person name="Banfield J.F."/>
        </authorList>
    </citation>
    <scope>NUCLEOTIDE SEQUENCE [LARGE SCALE GENOMIC DNA]</scope>
</reference>
<protein>
    <recommendedName>
        <fullName evidence="6">Peptidyl-prolyl cis-trans isomerase</fullName>
        <ecNumber evidence="6">5.2.1.8</ecNumber>
    </recommendedName>
</protein>
<evidence type="ECO:0000256" key="3">
    <source>
        <dbReference type="ARBA" id="ARBA00023110"/>
    </source>
</evidence>
<dbReference type="PATRIC" id="fig|1618660.3.peg.531"/>
<evidence type="ECO:0000313" key="9">
    <source>
        <dbReference type="EMBL" id="KKU91185.1"/>
    </source>
</evidence>
<dbReference type="InterPro" id="IPR001179">
    <property type="entry name" value="PPIase_FKBP_dom"/>
</dbReference>
<keyword evidence="7" id="KW-1133">Transmembrane helix</keyword>
<evidence type="ECO:0000313" key="10">
    <source>
        <dbReference type="Proteomes" id="UP000034956"/>
    </source>
</evidence>
<evidence type="ECO:0000256" key="4">
    <source>
        <dbReference type="ARBA" id="ARBA00023235"/>
    </source>
</evidence>
<evidence type="ECO:0000256" key="7">
    <source>
        <dbReference type="SAM" id="Phobius"/>
    </source>
</evidence>
<dbReference type="GO" id="GO:0003755">
    <property type="term" value="F:peptidyl-prolyl cis-trans isomerase activity"/>
    <property type="evidence" value="ECO:0007669"/>
    <property type="project" value="UniProtKB-UniRule"/>
</dbReference>
<dbReference type="InterPro" id="IPR046357">
    <property type="entry name" value="PPIase_dom_sf"/>
</dbReference>
<dbReference type="Pfam" id="PF00254">
    <property type="entry name" value="FKBP_C"/>
    <property type="match status" value="1"/>
</dbReference>
<evidence type="ECO:0000256" key="1">
    <source>
        <dbReference type="ARBA" id="ARBA00000971"/>
    </source>
</evidence>
<dbReference type="FunFam" id="3.10.50.40:FF:000006">
    <property type="entry name" value="Peptidyl-prolyl cis-trans isomerase"/>
    <property type="match status" value="1"/>
</dbReference>
<comment type="similarity">
    <text evidence="2 6">Belongs to the FKBP-type PPIase family.</text>
</comment>
<name>A0A0G1XA19_9BACT</name>
<comment type="catalytic activity">
    <reaction evidence="1 5 6">
        <text>[protein]-peptidylproline (omega=180) = [protein]-peptidylproline (omega=0)</text>
        <dbReference type="Rhea" id="RHEA:16237"/>
        <dbReference type="Rhea" id="RHEA-COMP:10747"/>
        <dbReference type="Rhea" id="RHEA-COMP:10748"/>
        <dbReference type="ChEBI" id="CHEBI:83833"/>
        <dbReference type="ChEBI" id="CHEBI:83834"/>
        <dbReference type="EC" id="5.2.1.8"/>
    </reaction>
</comment>
<keyword evidence="7" id="KW-0472">Membrane</keyword>
<dbReference type="Proteomes" id="UP000034956">
    <property type="component" value="Unassembled WGS sequence"/>
</dbReference>
<dbReference type="EMBL" id="LCPF01000003">
    <property type="protein sequence ID" value="KKU91185.1"/>
    <property type="molecule type" value="Genomic_DNA"/>
</dbReference>
<dbReference type="SUPFAM" id="SSF54534">
    <property type="entry name" value="FKBP-like"/>
    <property type="match status" value="1"/>
</dbReference>
<feature type="transmembrane region" description="Helical" evidence="7">
    <location>
        <begin position="7"/>
        <end position="26"/>
    </location>
</feature>
<gene>
    <name evidence="9" type="ORF">UY23_C0003G0023</name>
</gene>
<dbReference type="AlphaFoldDB" id="A0A0G1XA19"/>
<proteinExistence type="inferred from homology"/>
<evidence type="ECO:0000256" key="2">
    <source>
        <dbReference type="ARBA" id="ARBA00006577"/>
    </source>
</evidence>
<dbReference type="PROSITE" id="PS50059">
    <property type="entry name" value="FKBP_PPIASE"/>
    <property type="match status" value="1"/>
</dbReference>
<evidence type="ECO:0000259" key="8">
    <source>
        <dbReference type="PROSITE" id="PS50059"/>
    </source>
</evidence>
<evidence type="ECO:0000256" key="5">
    <source>
        <dbReference type="PROSITE-ProRule" id="PRU00277"/>
    </source>
</evidence>
<dbReference type="Gene3D" id="3.10.50.40">
    <property type="match status" value="1"/>
</dbReference>
<comment type="caution">
    <text evidence="9">The sequence shown here is derived from an EMBL/GenBank/DDBJ whole genome shotgun (WGS) entry which is preliminary data.</text>
</comment>
<dbReference type="PANTHER" id="PTHR43811:SF19">
    <property type="entry name" value="39 KDA FK506-BINDING NUCLEAR PROTEIN"/>
    <property type="match status" value="1"/>
</dbReference>
<accession>A0A0G1XA19</accession>
<dbReference type="EC" id="5.2.1.8" evidence="6"/>